<organism evidence="1 2">
    <name type="scientific">Steinernema glaseri</name>
    <dbReference type="NCBI Taxonomy" id="37863"/>
    <lineage>
        <taxon>Eukaryota</taxon>
        <taxon>Metazoa</taxon>
        <taxon>Ecdysozoa</taxon>
        <taxon>Nematoda</taxon>
        <taxon>Chromadorea</taxon>
        <taxon>Rhabditida</taxon>
        <taxon>Tylenchina</taxon>
        <taxon>Panagrolaimomorpha</taxon>
        <taxon>Strongyloidoidea</taxon>
        <taxon>Steinernematidae</taxon>
        <taxon>Steinernema</taxon>
    </lineage>
</organism>
<evidence type="ECO:0000313" key="2">
    <source>
        <dbReference type="WBParaSite" id="L893_g574.t1"/>
    </source>
</evidence>
<name>A0A1I8AI99_9BILA</name>
<reference evidence="2" key="1">
    <citation type="submission" date="2016-11" db="UniProtKB">
        <authorList>
            <consortium name="WormBaseParasite"/>
        </authorList>
    </citation>
    <scope>IDENTIFICATION</scope>
</reference>
<keyword evidence="1" id="KW-1185">Reference proteome</keyword>
<protein>
    <submittedName>
        <fullName evidence="2">Uncharacterized protein</fullName>
    </submittedName>
</protein>
<dbReference type="Proteomes" id="UP000095287">
    <property type="component" value="Unplaced"/>
</dbReference>
<dbReference type="WBParaSite" id="L893_g574.t1">
    <property type="protein sequence ID" value="L893_g574.t1"/>
    <property type="gene ID" value="L893_g574"/>
</dbReference>
<dbReference type="AlphaFoldDB" id="A0A1I8AI99"/>
<sequence>MCLRLHGPLIYAYSMSSERWNVRLGDTHPPRRTCLLIPLRFPKDSLGNGLRNSSPITKALPAVVCKHPRIQFLL</sequence>
<evidence type="ECO:0000313" key="1">
    <source>
        <dbReference type="Proteomes" id="UP000095287"/>
    </source>
</evidence>
<accession>A0A1I8AI99</accession>
<proteinExistence type="predicted"/>